<dbReference type="SUPFAM" id="SSF53649">
    <property type="entry name" value="Alkaline phosphatase-like"/>
    <property type="match status" value="1"/>
</dbReference>
<gene>
    <name evidence="4" type="ORF">Pla133_07770</name>
</gene>
<dbReference type="AlphaFoldDB" id="A0A518BFH0"/>
<dbReference type="CDD" id="cd16148">
    <property type="entry name" value="sulfatase_like"/>
    <property type="match status" value="1"/>
</dbReference>
<dbReference type="Gene3D" id="3.40.720.10">
    <property type="entry name" value="Alkaline Phosphatase, subunit A"/>
    <property type="match status" value="1"/>
</dbReference>
<evidence type="ECO:0000259" key="3">
    <source>
        <dbReference type="Pfam" id="PF00884"/>
    </source>
</evidence>
<evidence type="ECO:0000313" key="5">
    <source>
        <dbReference type="Proteomes" id="UP000316921"/>
    </source>
</evidence>
<name>A0A518BFH0_9BACT</name>
<dbReference type="EMBL" id="CP036287">
    <property type="protein sequence ID" value="QDU65712.1"/>
    <property type="molecule type" value="Genomic_DNA"/>
</dbReference>
<proteinExistence type="inferred from homology"/>
<comment type="similarity">
    <text evidence="1">Belongs to the sulfatase family.</text>
</comment>
<evidence type="ECO:0000256" key="1">
    <source>
        <dbReference type="ARBA" id="ARBA00008779"/>
    </source>
</evidence>
<dbReference type="Pfam" id="PF00884">
    <property type="entry name" value="Sulfatase"/>
    <property type="match status" value="1"/>
</dbReference>
<dbReference type="InterPro" id="IPR017850">
    <property type="entry name" value="Alkaline_phosphatase_core_sf"/>
</dbReference>
<organism evidence="4 5">
    <name type="scientific">Engelhardtia mirabilis</name>
    <dbReference type="NCBI Taxonomy" id="2528011"/>
    <lineage>
        <taxon>Bacteria</taxon>
        <taxon>Pseudomonadati</taxon>
        <taxon>Planctomycetota</taxon>
        <taxon>Planctomycetia</taxon>
        <taxon>Planctomycetia incertae sedis</taxon>
        <taxon>Engelhardtia</taxon>
    </lineage>
</organism>
<sequence>MGSQPPNRTDRRQQLRLALGRRLAGPAPLCALLIATLLVACSDPEPLPAQRLFEFTSGATYDADPGRSQRRMLVSAAELDRDAWRPLIRLETPATAEELGRFLAASTIEPDGTPVIGPARGSWLTSIPIEGGGPVFLRSRLRFDGPRRDAEPRVSVFLAELTREPTPGADTDLAESLVELHGTRAADGSRRSVDLALDIDLDPRTRALAILCSQERDGDHGPSARVEGLEVFRPSFIDVVANSTSEGRSHLQVGEPLAGLFRIGMVSRPGLALAPGDELELPLPVPTTGARLQAWLGLDSHPMVADGAQVEVTLSARPLNGPGRTPLGSWTLESASQARRRWLPIDVELPSRLGGRSAVLQVGVRSIEGHAAPALLMPTVLAAPRVVPDRLERRGPNVVLISVDTLRPDHLGAYGYDRPTSPSIDRLAERSLVFDDVWAQGPYTLPSHMSLMSGQHPSVHGALRDPGSVDPDRTRLLAERFADAGYATAAFVGGGYLLPSFGFAPGFDTYSVIDPCWNRESQRIRDFVDDTEELDFELANSVTMETVVDWVADHSQESFLLFVHTYAAHEFDPPRAHREAMGFDLGPLDAYPNALRWLAPSVDRPPVLGDEDRQVLTDLYDAAIHQADEAVGQLLDGLERLQLLDETIVVLTSDHGKEIGDHGGVGHGHTLYEELLQVPLLISGPGIDPGRSDRPVMLVDVLPTLTHMAGLAAPVGVQGVDLLAVEPAARTLWAEVEAATERYAARSGSRKTIWAPPNSTTPLRAPSEEQTFDLGIDPGEQHALPPDGRRVAAVRGYRDVLLQLAEALGGSGRSDGAMSESTREHLEALGYTVSDGPDTTGGSGRRVDSGSTEAGTVNGARGQAETGQAESEQPDRR</sequence>
<feature type="domain" description="Sulfatase N-terminal" evidence="3">
    <location>
        <begin position="396"/>
        <end position="710"/>
    </location>
</feature>
<dbReference type="GO" id="GO:0004065">
    <property type="term" value="F:arylsulfatase activity"/>
    <property type="evidence" value="ECO:0007669"/>
    <property type="project" value="UniProtKB-EC"/>
</dbReference>
<dbReference type="InterPro" id="IPR050738">
    <property type="entry name" value="Sulfatase"/>
</dbReference>
<keyword evidence="5" id="KW-1185">Reference proteome</keyword>
<dbReference type="RefSeq" id="WP_145062574.1">
    <property type="nucleotide sequence ID" value="NZ_CP036287.1"/>
</dbReference>
<dbReference type="KEGG" id="pbap:Pla133_07770"/>
<protein>
    <submittedName>
        <fullName evidence="4">Arylsulfatase</fullName>
        <ecNumber evidence="4">3.1.6.1</ecNumber>
    </submittedName>
</protein>
<feature type="region of interest" description="Disordered" evidence="2">
    <location>
        <begin position="810"/>
        <end position="877"/>
    </location>
</feature>
<dbReference type="InterPro" id="IPR000917">
    <property type="entry name" value="Sulfatase_N"/>
</dbReference>
<dbReference type="PANTHER" id="PTHR42693">
    <property type="entry name" value="ARYLSULFATASE FAMILY MEMBER"/>
    <property type="match status" value="1"/>
</dbReference>
<dbReference type="EC" id="3.1.6.1" evidence="4"/>
<keyword evidence="4" id="KW-0378">Hydrolase</keyword>
<accession>A0A518BFH0</accession>
<dbReference type="Proteomes" id="UP000316921">
    <property type="component" value="Chromosome"/>
</dbReference>
<reference evidence="4 5" key="1">
    <citation type="submission" date="2019-02" db="EMBL/GenBank/DDBJ databases">
        <title>Deep-cultivation of Planctomycetes and their phenomic and genomic characterization uncovers novel biology.</title>
        <authorList>
            <person name="Wiegand S."/>
            <person name="Jogler M."/>
            <person name="Boedeker C."/>
            <person name="Pinto D."/>
            <person name="Vollmers J."/>
            <person name="Rivas-Marin E."/>
            <person name="Kohn T."/>
            <person name="Peeters S.H."/>
            <person name="Heuer A."/>
            <person name="Rast P."/>
            <person name="Oberbeckmann S."/>
            <person name="Bunk B."/>
            <person name="Jeske O."/>
            <person name="Meyerdierks A."/>
            <person name="Storesund J.E."/>
            <person name="Kallscheuer N."/>
            <person name="Luecker S."/>
            <person name="Lage O.M."/>
            <person name="Pohl T."/>
            <person name="Merkel B.J."/>
            <person name="Hornburger P."/>
            <person name="Mueller R.-W."/>
            <person name="Bruemmer F."/>
            <person name="Labrenz M."/>
            <person name="Spormann A.M."/>
            <person name="Op den Camp H."/>
            <person name="Overmann J."/>
            <person name="Amann R."/>
            <person name="Jetten M.S.M."/>
            <person name="Mascher T."/>
            <person name="Medema M.H."/>
            <person name="Devos D.P."/>
            <person name="Kaster A.-K."/>
            <person name="Ovreas L."/>
            <person name="Rohde M."/>
            <person name="Galperin M.Y."/>
            <person name="Jogler C."/>
        </authorList>
    </citation>
    <scope>NUCLEOTIDE SEQUENCE [LARGE SCALE GENOMIC DNA]</scope>
    <source>
        <strain evidence="4 5">Pla133</strain>
    </source>
</reference>
<evidence type="ECO:0000313" key="4">
    <source>
        <dbReference type="EMBL" id="QDU65712.1"/>
    </source>
</evidence>
<dbReference type="PANTHER" id="PTHR42693:SF33">
    <property type="entry name" value="ARYLSULFATASE"/>
    <property type="match status" value="1"/>
</dbReference>
<evidence type="ECO:0000256" key="2">
    <source>
        <dbReference type="SAM" id="MobiDB-lite"/>
    </source>
</evidence>